<keyword evidence="1" id="KW-0472">Membrane</keyword>
<name>A0AAE4FH06_CLOSG</name>
<sequence length="63" mass="7042">MIVVPFIIGLFVLLDIILSMGKGAFFLSDILKRSVLFNIGLILFFITLATTIIYSSTGNRFKK</sequence>
<comment type="caution">
    <text evidence="2">The sequence shown here is derived from an EMBL/GenBank/DDBJ whole genome shotgun (WGS) entry which is preliminary data.</text>
</comment>
<dbReference type="RefSeq" id="WP_310942637.1">
    <property type="nucleotide sequence ID" value="NZ_JARUIS010000001.1"/>
</dbReference>
<proteinExistence type="predicted"/>
<feature type="transmembrane region" description="Helical" evidence="1">
    <location>
        <begin position="35"/>
        <end position="54"/>
    </location>
</feature>
<dbReference type="AlphaFoldDB" id="A0AAE4FH06"/>
<dbReference type="EMBL" id="JARUIS010000001">
    <property type="protein sequence ID" value="MDS1002100.1"/>
    <property type="molecule type" value="Genomic_DNA"/>
</dbReference>
<feature type="transmembrane region" description="Helical" evidence="1">
    <location>
        <begin position="6"/>
        <end position="28"/>
    </location>
</feature>
<evidence type="ECO:0000256" key="1">
    <source>
        <dbReference type="SAM" id="Phobius"/>
    </source>
</evidence>
<dbReference type="Proteomes" id="UP001182303">
    <property type="component" value="Unassembled WGS sequence"/>
</dbReference>
<evidence type="ECO:0000313" key="3">
    <source>
        <dbReference type="Proteomes" id="UP001182303"/>
    </source>
</evidence>
<reference evidence="2" key="1">
    <citation type="submission" date="2023-04" db="EMBL/GenBank/DDBJ databases">
        <title>Assessment of the microbiological origin of a defect in Grana Padano cheese.</title>
        <authorList>
            <person name="Zago M."/>
            <person name="Rossetti L."/>
            <person name="Bonvini B."/>
            <person name="Carminati D."/>
            <person name="Giraffa G."/>
        </authorList>
    </citation>
    <scope>NUCLEOTIDE SEQUENCE</scope>
    <source>
        <strain evidence="2">4990</strain>
    </source>
</reference>
<keyword evidence="1" id="KW-1133">Transmembrane helix</keyword>
<accession>A0AAE4FH06</accession>
<evidence type="ECO:0000313" key="2">
    <source>
        <dbReference type="EMBL" id="MDS1002100.1"/>
    </source>
</evidence>
<organism evidence="2 3">
    <name type="scientific">Clostridium sporogenes</name>
    <dbReference type="NCBI Taxonomy" id="1509"/>
    <lineage>
        <taxon>Bacteria</taxon>
        <taxon>Bacillati</taxon>
        <taxon>Bacillota</taxon>
        <taxon>Clostridia</taxon>
        <taxon>Eubacteriales</taxon>
        <taxon>Clostridiaceae</taxon>
        <taxon>Clostridium</taxon>
    </lineage>
</organism>
<protein>
    <submittedName>
        <fullName evidence="2">Uncharacterized protein</fullName>
    </submittedName>
</protein>
<keyword evidence="1" id="KW-0812">Transmembrane</keyword>
<gene>
    <name evidence="2" type="ORF">P9J83_01100</name>
</gene>